<keyword evidence="2 5" id="KW-0812">Transmembrane</keyword>
<feature type="transmembrane region" description="Helical" evidence="5">
    <location>
        <begin position="6"/>
        <end position="28"/>
    </location>
</feature>
<dbReference type="EMBL" id="JAHLQL010000001">
    <property type="protein sequence ID" value="MBU5591661.1"/>
    <property type="molecule type" value="Genomic_DNA"/>
</dbReference>
<dbReference type="Proteomes" id="UP000736583">
    <property type="component" value="Unassembled WGS sequence"/>
</dbReference>
<feature type="transmembrane region" description="Helical" evidence="5">
    <location>
        <begin position="315"/>
        <end position="342"/>
    </location>
</feature>
<feature type="domain" description="VanZ-like" evidence="6">
    <location>
        <begin position="48"/>
        <end position="194"/>
    </location>
</feature>
<dbReference type="InterPro" id="IPR006976">
    <property type="entry name" value="VanZ-like"/>
</dbReference>
<name>A0ABS6EZK7_9CLOT</name>
<feature type="domain" description="RDD" evidence="7">
    <location>
        <begin position="246"/>
        <end position="335"/>
    </location>
</feature>
<comment type="subcellular location">
    <subcellularLocation>
        <location evidence="1">Membrane</location>
        <topology evidence="1">Multi-pass membrane protein</topology>
    </subcellularLocation>
</comment>
<evidence type="ECO:0000313" key="8">
    <source>
        <dbReference type="EMBL" id="MBU5591661.1"/>
    </source>
</evidence>
<feature type="transmembrane region" description="Helical" evidence="5">
    <location>
        <begin position="217"/>
        <end position="235"/>
    </location>
</feature>
<dbReference type="Pfam" id="PF04892">
    <property type="entry name" value="VanZ"/>
    <property type="match status" value="1"/>
</dbReference>
<protein>
    <submittedName>
        <fullName evidence="8">VanZ family protein</fullName>
    </submittedName>
</protein>
<dbReference type="Pfam" id="PF06271">
    <property type="entry name" value="RDD"/>
    <property type="match status" value="1"/>
</dbReference>
<evidence type="ECO:0000313" key="9">
    <source>
        <dbReference type="Proteomes" id="UP000736583"/>
    </source>
</evidence>
<feature type="transmembrane region" description="Helical" evidence="5">
    <location>
        <begin position="177"/>
        <end position="197"/>
    </location>
</feature>
<dbReference type="RefSeq" id="WP_216456594.1">
    <property type="nucleotide sequence ID" value="NZ_JAHLQL010000001.1"/>
</dbReference>
<accession>A0ABS6EZK7</accession>
<keyword evidence="3 5" id="KW-1133">Transmembrane helix</keyword>
<evidence type="ECO:0000256" key="3">
    <source>
        <dbReference type="ARBA" id="ARBA00022989"/>
    </source>
</evidence>
<feature type="transmembrane region" description="Helical" evidence="5">
    <location>
        <begin position="286"/>
        <end position="309"/>
    </location>
</feature>
<evidence type="ECO:0000256" key="2">
    <source>
        <dbReference type="ARBA" id="ARBA00022692"/>
    </source>
</evidence>
<feature type="transmembrane region" description="Helical" evidence="5">
    <location>
        <begin position="143"/>
        <end position="165"/>
    </location>
</feature>
<feature type="transmembrane region" description="Helical" evidence="5">
    <location>
        <begin position="241"/>
        <end position="259"/>
    </location>
</feature>
<dbReference type="InterPro" id="IPR010432">
    <property type="entry name" value="RDD"/>
</dbReference>
<dbReference type="InterPro" id="IPR053150">
    <property type="entry name" value="Teicoplanin_resist-assoc"/>
</dbReference>
<proteinExistence type="predicted"/>
<dbReference type="PIRSF" id="PIRSF031578">
    <property type="entry name" value="Uncharacterised_Vanz_RDD-cont"/>
    <property type="match status" value="1"/>
</dbReference>
<gene>
    <name evidence="8" type="ORF">KQI89_07770</name>
</gene>
<dbReference type="PANTHER" id="PTHR36834:SF1">
    <property type="entry name" value="INTEGRAL MEMBRANE PROTEIN"/>
    <property type="match status" value="1"/>
</dbReference>
<evidence type="ECO:0000256" key="5">
    <source>
        <dbReference type="SAM" id="Phobius"/>
    </source>
</evidence>
<feature type="transmembrane region" description="Helical" evidence="5">
    <location>
        <begin position="113"/>
        <end position="131"/>
    </location>
</feature>
<comment type="caution">
    <text evidence="8">The sequence shown here is derived from an EMBL/GenBank/DDBJ whole genome shotgun (WGS) entry which is preliminary data.</text>
</comment>
<sequence>MQEYLFPIKIAFITFPFIALFFTFPFAIYQYKKHGYINKFRVFILYSFLLYLITAYYLVILPLPRTRDIKSLQAPGTQYYSLVPFRFISDIFKETKSVLTDPSTYKYLLTERAFIQAAFNGILLTPLGIYLRYYFKKDLKKTLAITFLVSLFFEITQITALFGIYNAPYRVFDIDDLFLNTFSGYIGYLITPIFAFFLPNTNEIDNNVNFEEIRVSYFRRILAFFIDTFLIGLIPKINENIILEGIVFFTYFILIVYFTNGKTIGKWLTSIRVKGQENKLRFKEVFIRYGVLYFGIFGLNKILFAAATLNQDTAVSYAITVINIIQFVVILLILIHATLCVIKKNRFFYEKISNTRIVISK</sequence>
<dbReference type="PANTHER" id="PTHR36834">
    <property type="entry name" value="MEMBRANE PROTEIN-RELATED"/>
    <property type="match status" value="1"/>
</dbReference>
<keyword evidence="4 5" id="KW-0472">Membrane</keyword>
<feature type="transmembrane region" description="Helical" evidence="5">
    <location>
        <begin position="40"/>
        <end position="60"/>
    </location>
</feature>
<evidence type="ECO:0000259" key="6">
    <source>
        <dbReference type="Pfam" id="PF04892"/>
    </source>
</evidence>
<reference evidence="8 9" key="1">
    <citation type="submission" date="2021-06" db="EMBL/GenBank/DDBJ databases">
        <authorList>
            <person name="Sun Q."/>
            <person name="Li D."/>
        </authorList>
    </citation>
    <scope>NUCLEOTIDE SEQUENCE [LARGE SCALE GENOMIC DNA]</scope>
    <source>
        <strain evidence="8 9">MSJ-4</strain>
    </source>
</reference>
<evidence type="ECO:0000256" key="4">
    <source>
        <dbReference type="ARBA" id="ARBA00023136"/>
    </source>
</evidence>
<organism evidence="8 9">
    <name type="scientific">Clostridium simiarum</name>
    <dbReference type="NCBI Taxonomy" id="2841506"/>
    <lineage>
        <taxon>Bacteria</taxon>
        <taxon>Bacillati</taxon>
        <taxon>Bacillota</taxon>
        <taxon>Clostridia</taxon>
        <taxon>Eubacteriales</taxon>
        <taxon>Clostridiaceae</taxon>
        <taxon>Clostridium</taxon>
    </lineage>
</organism>
<keyword evidence="9" id="KW-1185">Reference proteome</keyword>
<evidence type="ECO:0000256" key="1">
    <source>
        <dbReference type="ARBA" id="ARBA00004141"/>
    </source>
</evidence>
<evidence type="ECO:0000259" key="7">
    <source>
        <dbReference type="Pfam" id="PF06271"/>
    </source>
</evidence>
<dbReference type="InterPro" id="IPR021192">
    <property type="entry name" value="UCP031578_Vanz/RDD"/>
</dbReference>